<keyword evidence="3" id="KW-1185">Reference proteome</keyword>
<feature type="region of interest" description="Disordered" evidence="1">
    <location>
        <begin position="1"/>
        <end position="57"/>
    </location>
</feature>
<gene>
    <name evidence="2" type="ORF">M427DRAFT_380510</name>
</gene>
<dbReference type="Proteomes" id="UP000070544">
    <property type="component" value="Unassembled WGS sequence"/>
</dbReference>
<name>A0A139AV98_GONPJ</name>
<dbReference type="AlphaFoldDB" id="A0A139AV98"/>
<evidence type="ECO:0000313" key="2">
    <source>
        <dbReference type="EMBL" id="KXS20660.1"/>
    </source>
</evidence>
<reference evidence="2 3" key="1">
    <citation type="journal article" date="2015" name="Genome Biol. Evol.">
        <title>Phylogenomic analyses indicate that early fungi evolved digesting cell walls of algal ancestors of land plants.</title>
        <authorList>
            <person name="Chang Y."/>
            <person name="Wang S."/>
            <person name="Sekimoto S."/>
            <person name="Aerts A.L."/>
            <person name="Choi C."/>
            <person name="Clum A."/>
            <person name="LaButti K.M."/>
            <person name="Lindquist E.A."/>
            <person name="Yee Ngan C."/>
            <person name="Ohm R.A."/>
            <person name="Salamov A.A."/>
            <person name="Grigoriev I.V."/>
            <person name="Spatafora J.W."/>
            <person name="Berbee M.L."/>
        </authorList>
    </citation>
    <scope>NUCLEOTIDE SEQUENCE [LARGE SCALE GENOMIC DNA]</scope>
    <source>
        <strain evidence="2 3">JEL478</strain>
    </source>
</reference>
<dbReference type="EMBL" id="KQ965735">
    <property type="protein sequence ID" value="KXS20660.1"/>
    <property type="molecule type" value="Genomic_DNA"/>
</dbReference>
<accession>A0A139AV98</accession>
<proteinExistence type="predicted"/>
<sequence length="255" mass="26891">MSGQRECDRSLVFTSTSTSQSPMPEVLTSTPHLSASPSASSSASSPRYDDSPSQRSVASALNDFERAADDDAAASISSSSPLSTTSSNDYNRYILAAASAGSVGAFAWTVRRNLRRDAAGQAVDPYLAAQAASGGPLRNPKLVVYTYAGGAFATATALVGLGAFALLTGLSSYFGVNSVSSDGAGWGPGVALLVAVMGHLWEYWKAPEERRVCGTEIVMTNGIHDERWKMIVNFKAKNRGRDRPRNGKRTKGNGQ</sequence>
<feature type="compositionally biased region" description="Low complexity" evidence="1">
    <location>
        <begin position="34"/>
        <end position="46"/>
    </location>
</feature>
<evidence type="ECO:0000256" key="1">
    <source>
        <dbReference type="SAM" id="MobiDB-lite"/>
    </source>
</evidence>
<feature type="compositionally biased region" description="Polar residues" evidence="1">
    <location>
        <begin position="12"/>
        <end position="33"/>
    </location>
</feature>
<protein>
    <submittedName>
        <fullName evidence="2">Uncharacterized protein</fullName>
    </submittedName>
</protein>
<evidence type="ECO:0000313" key="3">
    <source>
        <dbReference type="Proteomes" id="UP000070544"/>
    </source>
</evidence>
<organism evidence="2 3">
    <name type="scientific">Gonapodya prolifera (strain JEL478)</name>
    <name type="common">Monoblepharis prolifera</name>
    <dbReference type="NCBI Taxonomy" id="1344416"/>
    <lineage>
        <taxon>Eukaryota</taxon>
        <taxon>Fungi</taxon>
        <taxon>Fungi incertae sedis</taxon>
        <taxon>Chytridiomycota</taxon>
        <taxon>Chytridiomycota incertae sedis</taxon>
        <taxon>Monoblepharidomycetes</taxon>
        <taxon>Monoblepharidales</taxon>
        <taxon>Gonapodyaceae</taxon>
        <taxon>Gonapodya</taxon>
    </lineage>
</organism>